<evidence type="ECO:0000313" key="13">
    <source>
        <dbReference type="Proteomes" id="UP000077628"/>
    </source>
</evidence>
<sequence>MSWFGGRCWLVPEVVQTSAMDCGPAALKSLLEGFRIPVSYGRLREACQTNVDGTSIDMLELVANRLGLQAEQVMVPVDHVFLSEAAVLPAMVVAHRADGSTHFVVVWRRHGDWLQVMDPAVGRRWLRCKSFAEEILQHKLPVSADNWRAWAASAEFVNPLRQRLAALGAGRAVVDAIIDQAEQDPDWLGFAKLDAGLRLASTLQSVGGIGAGAVAVRLLRTVLGAVSSQDLTRTVPAAYWSVAPYDAGTDEALLLLHGAVLLQIRGRQPALEADPPVQDALEAELTSALNQRPVNPERTVFDLLKADGLLSPLALLGALTVAVAAVLLETLLFRGVFDIAWELKAAEQRLGALCSLLAFVTLLLSIEVPIAMETLRYGRHLEIQLRMALLRKLPRLPDRYFQSRPVSDMAERSHAIALTRQIPGLAIQFMQTLCDLCLTLIGILLLDRAGFAWAALAAGLAVAVPLFGQAWLNERDLRVRNHTGAMIGFYLDALLGLVPIRTHRAEPAVRREHEGLLVDWALACRGLIRSALTIEAVQGAASLSAIGVMLCQHFIRTGSVTGSDLLLVYWALKLPALGQKLTTLAHQYPAQRNSLLRLLEPLATPEEADDPEVSPSFDTRDAVVGSRPRSASEVIGGSDSGGASPFGSAQGEHFDSAQGEHFDSAQGEESMSGGPFGLADGALSGNESGISLDGHFIYGVGRPGKRRFGKARRRADASRPSFARLGGEQPGINKRSPDKIRTHRLGGFTRPPAIRINEGHVVAAGHDILLNVDLSIAPGEHIAIVGPSGAGKSSLVGLLLGWHRLAVGRLLVDGKPLSGKYLAALRRQTAWLDPAVQLWNRSFLENLTFGVQHGGFGRIGEAIDAATLRPVLQNLPAGLQAHLGESGALLSGGEGQRVRLARALMQTQVRLALLDEPFRGMDRVQRRQLLMEARQWWRAATLLCVTHDVEETLSFERVLVVENGAIVEDAAPRVLAGRDSRYREMLNSERRLHDRLWQGKHWRRLAIANRRLSSERAGSSA</sequence>
<feature type="transmembrane region" description="Helical" evidence="8">
    <location>
        <begin position="313"/>
        <end position="337"/>
    </location>
</feature>
<dbReference type="PROSITE" id="PS50990">
    <property type="entry name" value="PEPTIDASE_C39"/>
    <property type="match status" value="1"/>
</dbReference>
<dbReference type="EMBL" id="LUUK01000151">
    <property type="protein sequence ID" value="OAI19968.1"/>
    <property type="molecule type" value="Genomic_DNA"/>
</dbReference>
<evidence type="ECO:0000256" key="1">
    <source>
        <dbReference type="ARBA" id="ARBA00004651"/>
    </source>
</evidence>
<keyword evidence="2 8" id="KW-0812">Transmembrane</keyword>
<evidence type="ECO:0000259" key="9">
    <source>
        <dbReference type="PROSITE" id="PS50893"/>
    </source>
</evidence>
<keyword evidence="3" id="KW-0547">Nucleotide-binding</keyword>
<dbReference type="PROSITE" id="PS50893">
    <property type="entry name" value="ABC_TRANSPORTER_2"/>
    <property type="match status" value="1"/>
</dbReference>
<dbReference type="Proteomes" id="UP000077628">
    <property type="component" value="Unassembled WGS sequence"/>
</dbReference>
<dbReference type="PANTHER" id="PTHR24221:SF632">
    <property type="entry name" value="ATP-DEPENDENT LIPID A-CORE FLIPPASE"/>
    <property type="match status" value="1"/>
</dbReference>
<dbReference type="GO" id="GO:0034040">
    <property type="term" value="F:ATPase-coupled lipid transmembrane transporter activity"/>
    <property type="evidence" value="ECO:0007669"/>
    <property type="project" value="TreeGrafter"/>
</dbReference>
<dbReference type="RefSeq" id="WP_064027530.1">
    <property type="nucleotide sequence ID" value="NZ_LUUK01000151.1"/>
</dbReference>
<name>A0A177NPF0_9GAMM</name>
<evidence type="ECO:0000256" key="7">
    <source>
        <dbReference type="SAM" id="MobiDB-lite"/>
    </source>
</evidence>
<dbReference type="GO" id="GO:0008233">
    <property type="term" value="F:peptidase activity"/>
    <property type="evidence" value="ECO:0007669"/>
    <property type="project" value="InterPro"/>
</dbReference>
<feature type="region of interest" description="Disordered" evidence="7">
    <location>
        <begin position="708"/>
        <end position="744"/>
    </location>
</feature>
<dbReference type="GO" id="GO:0006508">
    <property type="term" value="P:proteolysis"/>
    <property type="evidence" value="ECO:0007669"/>
    <property type="project" value="InterPro"/>
</dbReference>
<evidence type="ECO:0000256" key="3">
    <source>
        <dbReference type="ARBA" id="ARBA00022741"/>
    </source>
</evidence>
<dbReference type="Pfam" id="PF03412">
    <property type="entry name" value="Peptidase_C39"/>
    <property type="match status" value="1"/>
</dbReference>
<keyword evidence="4" id="KW-0067">ATP-binding</keyword>
<feature type="transmembrane region" description="Helical" evidence="8">
    <location>
        <begin position="422"/>
        <end position="445"/>
    </location>
</feature>
<feature type="region of interest" description="Disordered" evidence="7">
    <location>
        <begin position="605"/>
        <end position="654"/>
    </location>
</feature>
<dbReference type="InterPro" id="IPR003593">
    <property type="entry name" value="AAA+_ATPase"/>
</dbReference>
<feature type="transmembrane region" description="Helical" evidence="8">
    <location>
        <begin position="349"/>
        <end position="370"/>
    </location>
</feature>
<evidence type="ECO:0000256" key="2">
    <source>
        <dbReference type="ARBA" id="ARBA00022692"/>
    </source>
</evidence>
<proteinExistence type="predicted"/>
<keyword evidence="5 8" id="KW-1133">Transmembrane helix</keyword>
<comment type="caution">
    <text evidence="12">The sequence shown here is derived from an EMBL/GenBank/DDBJ whole genome shotgun (WGS) entry which is preliminary data.</text>
</comment>
<reference evidence="13" key="1">
    <citation type="submission" date="2016-03" db="EMBL/GenBank/DDBJ databases">
        <authorList>
            <person name="Heylen K."/>
            <person name="De Vos P."/>
            <person name="Vekeman B."/>
        </authorList>
    </citation>
    <scope>NUCLEOTIDE SEQUENCE [LARGE SCALE GENOMIC DNA]</scope>
    <source>
        <strain evidence="13">R-45383</strain>
    </source>
</reference>
<keyword evidence="13" id="KW-1185">Reference proteome</keyword>
<feature type="domain" description="Peptidase C39" evidence="11">
    <location>
        <begin position="16"/>
        <end position="142"/>
    </location>
</feature>
<dbReference type="PROSITE" id="PS50929">
    <property type="entry name" value="ABC_TM1F"/>
    <property type="match status" value="1"/>
</dbReference>
<evidence type="ECO:0000256" key="6">
    <source>
        <dbReference type="ARBA" id="ARBA00023136"/>
    </source>
</evidence>
<dbReference type="InterPro" id="IPR005074">
    <property type="entry name" value="Peptidase_C39"/>
</dbReference>
<dbReference type="GO" id="GO:0016887">
    <property type="term" value="F:ATP hydrolysis activity"/>
    <property type="evidence" value="ECO:0007669"/>
    <property type="project" value="InterPro"/>
</dbReference>
<dbReference type="InterPro" id="IPR036640">
    <property type="entry name" value="ABC1_TM_sf"/>
</dbReference>
<comment type="subcellular location">
    <subcellularLocation>
        <location evidence="1">Cell membrane</location>
        <topology evidence="1">Multi-pass membrane protein</topology>
    </subcellularLocation>
</comment>
<protein>
    <recommendedName>
        <fullName evidence="14">ABC transporter permease</fullName>
    </recommendedName>
</protein>
<evidence type="ECO:0000256" key="5">
    <source>
        <dbReference type="ARBA" id="ARBA00022989"/>
    </source>
</evidence>
<gene>
    <name evidence="12" type="ORF">A1355_03200</name>
</gene>
<dbReference type="GO" id="GO:0005524">
    <property type="term" value="F:ATP binding"/>
    <property type="evidence" value="ECO:0007669"/>
    <property type="project" value="UniProtKB-KW"/>
</dbReference>
<evidence type="ECO:0000259" key="11">
    <source>
        <dbReference type="PROSITE" id="PS50990"/>
    </source>
</evidence>
<dbReference type="AlphaFoldDB" id="A0A177NPF0"/>
<feature type="region of interest" description="Disordered" evidence="7">
    <location>
        <begin position="661"/>
        <end position="680"/>
    </location>
</feature>
<dbReference type="Gene3D" id="3.90.70.10">
    <property type="entry name" value="Cysteine proteinases"/>
    <property type="match status" value="1"/>
</dbReference>
<dbReference type="Gene3D" id="1.20.1560.10">
    <property type="entry name" value="ABC transporter type 1, transmembrane domain"/>
    <property type="match status" value="1"/>
</dbReference>
<dbReference type="InterPro" id="IPR027417">
    <property type="entry name" value="P-loop_NTPase"/>
</dbReference>
<evidence type="ECO:0000313" key="12">
    <source>
        <dbReference type="EMBL" id="OAI19968.1"/>
    </source>
</evidence>
<accession>A0A177NPF0</accession>
<feature type="domain" description="ABC transmembrane type-1" evidence="10">
    <location>
        <begin position="313"/>
        <end position="568"/>
    </location>
</feature>
<organism evidence="12 13">
    <name type="scientific">Methylomonas koyamae</name>
    <dbReference type="NCBI Taxonomy" id="702114"/>
    <lineage>
        <taxon>Bacteria</taxon>
        <taxon>Pseudomonadati</taxon>
        <taxon>Pseudomonadota</taxon>
        <taxon>Gammaproteobacteria</taxon>
        <taxon>Methylococcales</taxon>
        <taxon>Methylococcaceae</taxon>
        <taxon>Methylomonas</taxon>
    </lineage>
</organism>
<dbReference type="GO" id="GO:0005886">
    <property type="term" value="C:plasma membrane"/>
    <property type="evidence" value="ECO:0007669"/>
    <property type="project" value="UniProtKB-SubCell"/>
</dbReference>
<evidence type="ECO:0000256" key="4">
    <source>
        <dbReference type="ARBA" id="ARBA00022840"/>
    </source>
</evidence>
<evidence type="ECO:0000259" key="10">
    <source>
        <dbReference type="PROSITE" id="PS50929"/>
    </source>
</evidence>
<feature type="transmembrane region" description="Helical" evidence="8">
    <location>
        <begin position="451"/>
        <end position="472"/>
    </location>
</feature>
<dbReference type="OrthoDB" id="9802264at2"/>
<keyword evidence="6 8" id="KW-0472">Membrane</keyword>
<dbReference type="STRING" id="702114.A1355_03200"/>
<dbReference type="GO" id="GO:0140359">
    <property type="term" value="F:ABC-type transporter activity"/>
    <property type="evidence" value="ECO:0007669"/>
    <property type="project" value="InterPro"/>
</dbReference>
<dbReference type="Pfam" id="PF00005">
    <property type="entry name" value="ABC_tran"/>
    <property type="match status" value="1"/>
</dbReference>
<dbReference type="InterPro" id="IPR003439">
    <property type="entry name" value="ABC_transporter-like_ATP-bd"/>
</dbReference>
<evidence type="ECO:0008006" key="14">
    <source>
        <dbReference type="Google" id="ProtNLM"/>
    </source>
</evidence>
<dbReference type="SMART" id="SM00382">
    <property type="entry name" value="AAA"/>
    <property type="match status" value="1"/>
</dbReference>
<dbReference type="SUPFAM" id="SSF52540">
    <property type="entry name" value="P-loop containing nucleoside triphosphate hydrolases"/>
    <property type="match status" value="1"/>
</dbReference>
<dbReference type="InterPro" id="IPR011527">
    <property type="entry name" value="ABC1_TM_dom"/>
</dbReference>
<dbReference type="PANTHER" id="PTHR24221">
    <property type="entry name" value="ATP-BINDING CASSETTE SUB-FAMILY B"/>
    <property type="match status" value="1"/>
</dbReference>
<feature type="domain" description="ABC transporter" evidence="9">
    <location>
        <begin position="754"/>
        <end position="988"/>
    </location>
</feature>
<dbReference type="InterPro" id="IPR039421">
    <property type="entry name" value="Type_1_exporter"/>
</dbReference>
<dbReference type="SUPFAM" id="SSF90123">
    <property type="entry name" value="ABC transporter transmembrane region"/>
    <property type="match status" value="1"/>
</dbReference>
<dbReference type="Gene3D" id="3.40.50.300">
    <property type="entry name" value="P-loop containing nucleotide triphosphate hydrolases"/>
    <property type="match status" value="1"/>
</dbReference>
<evidence type="ECO:0000256" key="8">
    <source>
        <dbReference type="SAM" id="Phobius"/>
    </source>
</evidence>